<reference evidence="1" key="2">
    <citation type="submission" date="2022-01" db="EMBL/GenBank/DDBJ databases">
        <authorList>
            <person name="Yamashiro T."/>
            <person name="Shiraishi A."/>
            <person name="Satake H."/>
            <person name="Nakayama K."/>
        </authorList>
    </citation>
    <scope>NUCLEOTIDE SEQUENCE</scope>
</reference>
<evidence type="ECO:0000313" key="2">
    <source>
        <dbReference type="Proteomes" id="UP001151760"/>
    </source>
</evidence>
<keyword evidence="2" id="KW-1185">Reference proteome</keyword>
<organism evidence="1 2">
    <name type="scientific">Tanacetum coccineum</name>
    <dbReference type="NCBI Taxonomy" id="301880"/>
    <lineage>
        <taxon>Eukaryota</taxon>
        <taxon>Viridiplantae</taxon>
        <taxon>Streptophyta</taxon>
        <taxon>Embryophyta</taxon>
        <taxon>Tracheophyta</taxon>
        <taxon>Spermatophyta</taxon>
        <taxon>Magnoliopsida</taxon>
        <taxon>eudicotyledons</taxon>
        <taxon>Gunneridae</taxon>
        <taxon>Pentapetalae</taxon>
        <taxon>asterids</taxon>
        <taxon>campanulids</taxon>
        <taxon>Asterales</taxon>
        <taxon>Asteraceae</taxon>
        <taxon>Asteroideae</taxon>
        <taxon>Anthemideae</taxon>
        <taxon>Anthemidinae</taxon>
        <taxon>Tanacetum</taxon>
    </lineage>
</organism>
<dbReference type="EMBL" id="BQNB010015739">
    <property type="protein sequence ID" value="GJT43557.1"/>
    <property type="molecule type" value="Genomic_DNA"/>
</dbReference>
<name>A0ABQ5DWL2_9ASTR</name>
<comment type="caution">
    <text evidence="1">The sequence shown here is derived from an EMBL/GenBank/DDBJ whole genome shotgun (WGS) entry which is preliminary data.</text>
</comment>
<evidence type="ECO:0000313" key="1">
    <source>
        <dbReference type="EMBL" id="GJT43557.1"/>
    </source>
</evidence>
<gene>
    <name evidence="1" type="ORF">Tco_0952272</name>
</gene>
<dbReference type="Proteomes" id="UP001151760">
    <property type="component" value="Unassembled WGS sequence"/>
</dbReference>
<reference evidence="1" key="1">
    <citation type="journal article" date="2022" name="Int. J. Mol. Sci.">
        <title>Draft Genome of Tanacetum Coccineum: Genomic Comparison of Closely Related Tanacetum-Family Plants.</title>
        <authorList>
            <person name="Yamashiro T."/>
            <person name="Shiraishi A."/>
            <person name="Nakayama K."/>
            <person name="Satake H."/>
        </authorList>
    </citation>
    <scope>NUCLEOTIDE SEQUENCE</scope>
</reference>
<proteinExistence type="predicted"/>
<accession>A0ABQ5DWL2</accession>
<protein>
    <submittedName>
        <fullName evidence="1">Uncharacterized protein</fullName>
    </submittedName>
</protein>
<sequence length="143" mass="16216">MKEGQSVSYHVLKIKSYIDKLERLGHTLPHVLEGIRSSKRLEKGAIVLHMRNGNQAEVEDIGTSFLNVPSGMELFLEQCHYTPTIARCVISVSRLRDAVFELGIKHYGISVSKNNIFNAFPRNDIFEIDGVISIDKYVFHVTK</sequence>